<comment type="caution">
    <text evidence="1">The sequence shown here is derived from an EMBL/GenBank/DDBJ whole genome shotgun (WGS) entry which is preliminary data.</text>
</comment>
<sequence length="119" mass="12917">MPTAKQLELLAGAANVLRPDWPVQSILTFLTREHARRPFRDLAVALAYVAADAATATPRRLSEHGPWWDAVAQSGGEDPGRTIHFDRCPLPGHGSYPVTNCSACRSELIAVDDSEENAP</sequence>
<evidence type="ECO:0000313" key="1">
    <source>
        <dbReference type="EMBL" id="GEK20998.1"/>
    </source>
</evidence>
<organism evidence="1 2">
    <name type="scientific">Cellulomonas xylanilytica</name>
    <dbReference type="NCBI Taxonomy" id="233583"/>
    <lineage>
        <taxon>Bacteria</taxon>
        <taxon>Bacillati</taxon>
        <taxon>Actinomycetota</taxon>
        <taxon>Actinomycetes</taxon>
        <taxon>Micrococcales</taxon>
        <taxon>Cellulomonadaceae</taxon>
        <taxon>Cellulomonas</taxon>
    </lineage>
</organism>
<proteinExistence type="predicted"/>
<protein>
    <submittedName>
        <fullName evidence="1">Uncharacterized protein</fullName>
    </submittedName>
</protein>
<accession>A0A510V2B4</accession>
<dbReference type="Proteomes" id="UP000321118">
    <property type="component" value="Unassembled WGS sequence"/>
</dbReference>
<dbReference type="OrthoDB" id="4829324at2"/>
<keyword evidence="2" id="KW-1185">Reference proteome</keyword>
<dbReference type="EMBL" id="BJUB01000004">
    <property type="protein sequence ID" value="GEK20998.1"/>
    <property type="molecule type" value="Genomic_DNA"/>
</dbReference>
<reference evidence="1 2" key="1">
    <citation type="submission" date="2019-07" db="EMBL/GenBank/DDBJ databases">
        <title>Whole genome shotgun sequence of Cellulomonas xylanilytica NBRC 101102.</title>
        <authorList>
            <person name="Hosoyama A."/>
            <person name="Uohara A."/>
            <person name="Ohji S."/>
            <person name="Ichikawa N."/>
        </authorList>
    </citation>
    <scope>NUCLEOTIDE SEQUENCE [LARGE SCALE GENOMIC DNA]</scope>
    <source>
        <strain evidence="1 2">NBRC 101102</strain>
    </source>
</reference>
<dbReference type="AlphaFoldDB" id="A0A510V2B4"/>
<name>A0A510V2B4_9CELL</name>
<dbReference type="RefSeq" id="WP_146926707.1">
    <property type="nucleotide sequence ID" value="NZ_BJUB01000004.1"/>
</dbReference>
<evidence type="ECO:0000313" key="2">
    <source>
        <dbReference type="Proteomes" id="UP000321118"/>
    </source>
</evidence>
<gene>
    <name evidence="1" type="ORF">CXY01_15180</name>
</gene>